<proteinExistence type="predicted"/>
<dbReference type="Proteomes" id="UP000075809">
    <property type="component" value="Unassembled WGS sequence"/>
</dbReference>
<name>A0A151WKU5_9HYME</name>
<organism evidence="1 2">
    <name type="scientific">Mycetomoellerius zeteki</name>
    <dbReference type="NCBI Taxonomy" id="64791"/>
    <lineage>
        <taxon>Eukaryota</taxon>
        <taxon>Metazoa</taxon>
        <taxon>Ecdysozoa</taxon>
        <taxon>Arthropoda</taxon>
        <taxon>Hexapoda</taxon>
        <taxon>Insecta</taxon>
        <taxon>Pterygota</taxon>
        <taxon>Neoptera</taxon>
        <taxon>Endopterygota</taxon>
        <taxon>Hymenoptera</taxon>
        <taxon>Apocrita</taxon>
        <taxon>Aculeata</taxon>
        <taxon>Formicoidea</taxon>
        <taxon>Formicidae</taxon>
        <taxon>Myrmicinae</taxon>
        <taxon>Mycetomoellerius</taxon>
    </lineage>
</organism>
<dbReference type="AlphaFoldDB" id="A0A151WKU5"/>
<reference evidence="1 2" key="1">
    <citation type="submission" date="2015-09" db="EMBL/GenBank/DDBJ databases">
        <title>Trachymyrmex zeteki WGS genome.</title>
        <authorList>
            <person name="Nygaard S."/>
            <person name="Hu H."/>
            <person name="Boomsma J."/>
            <person name="Zhang G."/>
        </authorList>
    </citation>
    <scope>NUCLEOTIDE SEQUENCE [LARGE SCALE GENOMIC DNA]</scope>
    <source>
        <strain evidence="1">Tzet28-1</strain>
        <tissue evidence="1">Whole body</tissue>
    </source>
</reference>
<evidence type="ECO:0000313" key="2">
    <source>
        <dbReference type="Proteomes" id="UP000075809"/>
    </source>
</evidence>
<evidence type="ECO:0008006" key="3">
    <source>
        <dbReference type="Google" id="ProtNLM"/>
    </source>
</evidence>
<evidence type="ECO:0000313" key="1">
    <source>
        <dbReference type="EMBL" id="KYQ48502.1"/>
    </source>
</evidence>
<gene>
    <name evidence="1" type="ORF">ALC60_12450</name>
</gene>
<sequence>MTESLSFIKDTLFSLDVVSLFTNVPINLVIEGITDRLYRQTFEVPMGIDDLCNMFNNYHPRLRFTLEEGGDRLNFLDVTLIKIKNFVKSFKVRISEYKNHINWKKKHSVITDHRLEHGHESDWNNIDSS</sequence>
<keyword evidence="2" id="KW-1185">Reference proteome</keyword>
<dbReference type="EMBL" id="KQ982993">
    <property type="protein sequence ID" value="KYQ48502.1"/>
    <property type="molecule type" value="Genomic_DNA"/>
</dbReference>
<accession>A0A151WKU5</accession>
<protein>
    <recommendedName>
        <fullName evidence="3">Reverse transcriptase domain-containing protein</fullName>
    </recommendedName>
</protein>